<comment type="caution">
    <text evidence="2">The sequence shown here is derived from an EMBL/GenBank/DDBJ whole genome shotgun (WGS) entry which is preliminary data.</text>
</comment>
<organism evidence="2 3">
    <name type="scientific">Catenuloplanes indicus</name>
    <dbReference type="NCBI Taxonomy" id="137267"/>
    <lineage>
        <taxon>Bacteria</taxon>
        <taxon>Bacillati</taxon>
        <taxon>Actinomycetota</taxon>
        <taxon>Actinomycetes</taxon>
        <taxon>Micromonosporales</taxon>
        <taxon>Micromonosporaceae</taxon>
        <taxon>Catenuloplanes</taxon>
    </lineage>
</organism>
<gene>
    <name evidence="2" type="ORF">J2S42_007904</name>
</gene>
<dbReference type="EMBL" id="JAUSUZ010000001">
    <property type="protein sequence ID" value="MDQ0371235.1"/>
    <property type="molecule type" value="Genomic_DNA"/>
</dbReference>
<feature type="compositionally biased region" description="Basic and acidic residues" evidence="1">
    <location>
        <begin position="63"/>
        <end position="78"/>
    </location>
</feature>
<feature type="compositionally biased region" description="Low complexity" evidence="1">
    <location>
        <begin position="31"/>
        <end position="48"/>
    </location>
</feature>
<evidence type="ECO:0000313" key="2">
    <source>
        <dbReference type="EMBL" id="MDQ0371235.1"/>
    </source>
</evidence>
<evidence type="ECO:0000313" key="3">
    <source>
        <dbReference type="Proteomes" id="UP001240236"/>
    </source>
</evidence>
<dbReference type="AlphaFoldDB" id="A0AAE4B1B1"/>
<dbReference type="Proteomes" id="UP001240236">
    <property type="component" value="Unassembled WGS sequence"/>
</dbReference>
<feature type="compositionally biased region" description="Polar residues" evidence="1">
    <location>
        <begin position="13"/>
        <end position="30"/>
    </location>
</feature>
<protein>
    <submittedName>
        <fullName evidence="2">Uncharacterized protein</fullName>
    </submittedName>
</protein>
<proteinExistence type="predicted"/>
<name>A0AAE4B1B1_9ACTN</name>
<reference evidence="2 3" key="1">
    <citation type="submission" date="2023-07" db="EMBL/GenBank/DDBJ databases">
        <title>Sequencing the genomes of 1000 actinobacteria strains.</title>
        <authorList>
            <person name="Klenk H.-P."/>
        </authorList>
    </citation>
    <scope>NUCLEOTIDE SEQUENCE [LARGE SCALE GENOMIC DNA]</scope>
    <source>
        <strain evidence="2 3">DSM 44709</strain>
    </source>
</reference>
<sequence>MTSEEDVVAGAASATSSKPVTDSRAGTGTPASRQAASAPAAAASCDAAGQHDPAGAPLVGEQVAERPPQRHAPSRWDEPGAAPATLPAGQWFSAVGPLRPSGGLV</sequence>
<keyword evidence="3" id="KW-1185">Reference proteome</keyword>
<feature type="region of interest" description="Disordered" evidence="1">
    <location>
        <begin position="1"/>
        <end position="105"/>
    </location>
</feature>
<evidence type="ECO:0000256" key="1">
    <source>
        <dbReference type="SAM" id="MobiDB-lite"/>
    </source>
</evidence>
<accession>A0AAE4B1B1</accession>